<dbReference type="InterPro" id="IPR015300">
    <property type="entry name" value="DNA-bd_pseudobarrel_sf"/>
</dbReference>
<dbReference type="Proteomes" id="UP000015453">
    <property type="component" value="Unassembled WGS sequence"/>
</dbReference>
<dbReference type="CDD" id="cd10017">
    <property type="entry name" value="B3_DNA"/>
    <property type="match status" value="1"/>
</dbReference>
<dbReference type="PANTHER" id="PTHR31391">
    <property type="entry name" value="B3 DOMAIN-CONTAINING PROTEIN OS11G0197600-RELATED"/>
    <property type="match status" value="1"/>
</dbReference>
<dbReference type="GO" id="GO:0003677">
    <property type="term" value="F:DNA binding"/>
    <property type="evidence" value="ECO:0007669"/>
    <property type="project" value="UniProtKB-KW"/>
</dbReference>
<evidence type="ECO:0000256" key="4">
    <source>
        <dbReference type="ARBA" id="ARBA00023163"/>
    </source>
</evidence>
<dbReference type="AlphaFoldDB" id="S8ED77"/>
<evidence type="ECO:0000256" key="5">
    <source>
        <dbReference type="ARBA" id="ARBA00023242"/>
    </source>
</evidence>
<evidence type="ECO:0000259" key="6">
    <source>
        <dbReference type="PROSITE" id="PS50863"/>
    </source>
</evidence>
<dbReference type="InterPro" id="IPR044837">
    <property type="entry name" value="REM16-like"/>
</dbReference>
<reference evidence="7 8" key="1">
    <citation type="journal article" date="2013" name="BMC Genomics">
        <title>The miniature genome of a carnivorous plant Genlisea aurea contains a low number of genes and short non-coding sequences.</title>
        <authorList>
            <person name="Leushkin E.V."/>
            <person name="Sutormin R.A."/>
            <person name="Nabieva E.R."/>
            <person name="Penin A.A."/>
            <person name="Kondrashov A.S."/>
            <person name="Logacheva M.D."/>
        </authorList>
    </citation>
    <scope>NUCLEOTIDE SEQUENCE [LARGE SCALE GENOMIC DNA]</scope>
</reference>
<feature type="non-terminal residue" evidence="7">
    <location>
        <position position="122"/>
    </location>
</feature>
<gene>
    <name evidence="7" type="ORF">M569_00849</name>
</gene>
<dbReference type="GO" id="GO:0005634">
    <property type="term" value="C:nucleus"/>
    <property type="evidence" value="ECO:0007669"/>
    <property type="project" value="UniProtKB-SubCell"/>
</dbReference>
<evidence type="ECO:0000256" key="2">
    <source>
        <dbReference type="ARBA" id="ARBA00023015"/>
    </source>
</evidence>
<comment type="subcellular location">
    <subcellularLocation>
        <location evidence="1">Nucleus</location>
    </subcellularLocation>
</comment>
<name>S8ED77_9LAMI</name>
<dbReference type="InterPro" id="IPR003340">
    <property type="entry name" value="B3_DNA-bd"/>
</dbReference>
<keyword evidence="8" id="KW-1185">Reference proteome</keyword>
<keyword evidence="3" id="KW-0238">DNA-binding</keyword>
<sequence length="122" mass="14303">LTGKPFFEVVITKQNIQRPSLLYVPKQLYDQLPRRQIPMIIRSTDKIWDMQYVGNGDHPRFGHGWKNFLCDNDLRAGDGCVFELMKFNEKKIEFRMILLRNEEPDELRAVATSRGSLVDHPI</sequence>
<feature type="domain" description="TF-B3" evidence="6">
    <location>
        <begin position="7"/>
        <end position="102"/>
    </location>
</feature>
<comment type="caution">
    <text evidence="7">The sequence shown here is derived from an EMBL/GenBank/DDBJ whole genome shotgun (WGS) entry which is preliminary data.</text>
</comment>
<accession>S8ED77</accession>
<dbReference type="SUPFAM" id="SSF101936">
    <property type="entry name" value="DNA-binding pseudobarrel domain"/>
    <property type="match status" value="1"/>
</dbReference>
<dbReference type="Pfam" id="PF02362">
    <property type="entry name" value="B3"/>
    <property type="match status" value="1"/>
</dbReference>
<organism evidence="7 8">
    <name type="scientific">Genlisea aurea</name>
    <dbReference type="NCBI Taxonomy" id="192259"/>
    <lineage>
        <taxon>Eukaryota</taxon>
        <taxon>Viridiplantae</taxon>
        <taxon>Streptophyta</taxon>
        <taxon>Embryophyta</taxon>
        <taxon>Tracheophyta</taxon>
        <taxon>Spermatophyta</taxon>
        <taxon>Magnoliopsida</taxon>
        <taxon>eudicotyledons</taxon>
        <taxon>Gunneridae</taxon>
        <taxon>Pentapetalae</taxon>
        <taxon>asterids</taxon>
        <taxon>lamiids</taxon>
        <taxon>Lamiales</taxon>
        <taxon>Lentibulariaceae</taxon>
        <taxon>Genlisea</taxon>
    </lineage>
</organism>
<dbReference type="PANTHER" id="PTHR31391:SF64">
    <property type="entry name" value="B3 DOMAIN-CONTAINING PROTEIN OS06G0112300"/>
    <property type="match status" value="1"/>
</dbReference>
<dbReference type="SMART" id="SM01019">
    <property type="entry name" value="B3"/>
    <property type="match status" value="1"/>
</dbReference>
<evidence type="ECO:0000256" key="3">
    <source>
        <dbReference type="ARBA" id="ARBA00023125"/>
    </source>
</evidence>
<proteinExistence type="predicted"/>
<feature type="non-terminal residue" evidence="7">
    <location>
        <position position="1"/>
    </location>
</feature>
<dbReference type="PROSITE" id="PS50863">
    <property type="entry name" value="B3"/>
    <property type="match status" value="1"/>
</dbReference>
<evidence type="ECO:0000256" key="1">
    <source>
        <dbReference type="ARBA" id="ARBA00004123"/>
    </source>
</evidence>
<keyword evidence="5" id="KW-0539">Nucleus</keyword>
<dbReference type="EMBL" id="AUSU01000252">
    <property type="protein sequence ID" value="EPS73908.1"/>
    <property type="molecule type" value="Genomic_DNA"/>
</dbReference>
<keyword evidence="4" id="KW-0804">Transcription</keyword>
<keyword evidence="2" id="KW-0805">Transcription regulation</keyword>
<dbReference type="Gene3D" id="2.40.330.10">
    <property type="entry name" value="DNA-binding pseudobarrel domain"/>
    <property type="match status" value="1"/>
</dbReference>
<dbReference type="OrthoDB" id="896269at2759"/>
<evidence type="ECO:0000313" key="8">
    <source>
        <dbReference type="Proteomes" id="UP000015453"/>
    </source>
</evidence>
<protein>
    <recommendedName>
        <fullName evidence="6">TF-B3 domain-containing protein</fullName>
    </recommendedName>
</protein>
<evidence type="ECO:0000313" key="7">
    <source>
        <dbReference type="EMBL" id="EPS73908.1"/>
    </source>
</evidence>